<dbReference type="AlphaFoldDB" id="A0AA37CUY6"/>
<dbReference type="EMBL" id="BPNN01000009">
    <property type="protein sequence ID" value="GJA62293.1"/>
    <property type="molecule type" value="Genomic_DNA"/>
</dbReference>
<evidence type="ECO:0000313" key="2">
    <source>
        <dbReference type="Proteomes" id="UP000886934"/>
    </source>
</evidence>
<proteinExistence type="predicted"/>
<reference evidence="1" key="1">
    <citation type="submission" date="2021-07" db="EMBL/GenBank/DDBJ databases">
        <title>Draft genome sequence of carbapenem-resistant Aeromonas spp. in Japan.</title>
        <authorList>
            <person name="Maehana S."/>
            <person name="Suzuki M."/>
            <person name="Kitasato H."/>
        </authorList>
    </citation>
    <scope>NUCLEOTIDE SEQUENCE</scope>
    <source>
        <strain evidence="1">KAM351</strain>
    </source>
</reference>
<comment type="caution">
    <text evidence="1">The sequence shown here is derived from an EMBL/GenBank/DDBJ whole genome shotgun (WGS) entry which is preliminary data.</text>
</comment>
<accession>A0AA37CUY6</accession>
<evidence type="ECO:0000313" key="1">
    <source>
        <dbReference type="EMBL" id="GJA62293.1"/>
    </source>
</evidence>
<name>A0AA37CUY6_AERCA</name>
<sequence>MANLQENEAWVDGIYQLETTDPVMGGPDGIDNVQAKQLGSRTKFLKKRQDNLIERVDGLEETTDQSLIAAIGQEIVRGMEHGALAFKEIEKTRRFRNQTGQVRFVNRGARRGCTVTKSTTATRNLTFDEGELFANGRVYFLPQRINGAAVPSNNTAAPATCVAFARVTATGIELDVSNLGSDAPADAIPLYRISVPAGNNSGSDQYLAAVTLTDVRRIEPDFPLMLASPTTALVLWPFPFPVGDLGWQLAIDMVSSSGDAAAHHVLVSERASNGARLTLAHYADDVIVKYSLTNNGV</sequence>
<protein>
    <submittedName>
        <fullName evidence="1">Uncharacterized protein</fullName>
    </submittedName>
</protein>
<gene>
    <name evidence="1" type="ORF">KAM351_09040</name>
</gene>
<dbReference type="Proteomes" id="UP000886934">
    <property type="component" value="Unassembled WGS sequence"/>
</dbReference>
<organism evidence="1 2">
    <name type="scientific">Aeromonas caviae</name>
    <name type="common">Aeromonas punctata</name>
    <dbReference type="NCBI Taxonomy" id="648"/>
    <lineage>
        <taxon>Bacteria</taxon>
        <taxon>Pseudomonadati</taxon>
        <taxon>Pseudomonadota</taxon>
        <taxon>Gammaproteobacteria</taxon>
        <taxon>Aeromonadales</taxon>
        <taxon>Aeromonadaceae</taxon>
        <taxon>Aeromonas</taxon>
    </lineage>
</organism>
<dbReference type="RefSeq" id="WP_223924811.1">
    <property type="nucleotide sequence ID" value="NZ_BPND01000009.1"/>
</dbReference>